<evidence type="ECO:0000313" key="1">
    <source>
        <dbReference type="EMBL" id="KKL62844.1"/>
    </source>
</evidence>
<organism evidence="1">
    <name type="scientific">marine sediment metagenome</name>
    <dbReference type="NCBI Taxonomy" id="412755"/>
    <lineage>
        <taxon>unclassified sequences</taxon>
        <taxon>metagenomes</taxon>
        <taxon>ecological metagenomes</taxon>
    </lineage>
</organism>
<gene>
    <name evidence="1" type="ORF">LCGC14_2181150</name>
</gene>
<dbReference type="AlphaFoldDB" id="A0A0F9DME8"/>
<sequence>MTKKLLSLSGNFLNEISIYKTIYCLISGGYHSTASALLLYDYGFRNVCLVHNRTYLEMPHVLDLIQDIIFITDYSYIQTEPNLRGRSVRQILKESMSKVDDIVQYLVNNKMNYRNLIPCCKILKKGPSRSLYSKEIDKSNSVIISSLCPFESKNRGRWLKQLRDKDTYIRLHKKFGNVWHAYPFRDMYSNMPFHFYLLSKGIIPEHSGCVICPIQVAYGKFMELKQKRRKELEEHIKAEERYKRERNPRHLLHWLGKNV</sequence>
<name>A0A0F9DME8_9ZZZZ</name>
<accession>A0A0F9DME8</accession>
<reference evidence="1" key="1">
    <citation type="journal article" date="2015" name="Nature">
        <title>Complex archaea that bridge the gap between prokaryotes and eukaryotes.</title>
        <authorList>
            <person name="Spang A."/>
            <person name="Saw J.H."/>
            <person name="Jorgensen S.L."/>
            <person name="Zaremba-Niedzwiedzka K."/>
            <person name="Martijn J."/>
            <person name="Lind A.E."/>
            <person name="van Eijk R."/>
            <person name="Schleper C."/>
            <person name="Guy L."/>
            <person name="Ettema T.J."/>
        </authorList>
    </citation>
    <scope>NUCLEOTIDE SEQUENCE</scope>
</reference>
<protein>
    <recommendedName>
        <fullName evidence="2">Phosphoadenosine phosphosulphate reductase domain-containing protein</fullName>
    </recommendedName>
</protein>
<dbReference type="SUPFAM" id="SSF52402">
    <property type="entry name" value="Adenine nucleotide alpha hydrolases-like"/>
    <property type="match status" value="1"/>
</dbReference>
<evidence type="ECO:0008006" key="2">
    <source>
        <dbReference type="Google" id="ProtNLM"/>
    </source>
</evidence>
<dbReference type="InterPro" id="IPR014729">
    <property type="entry name" value="Rossmann-like_a/b/a_fold"/>
</dbReference>
<dbReference type="Gene3D" id="3.40.50.620">
    <property type="entry name" value="HUPs"/>
    <property type="match status" value="1"/>
</dbReference>
<dbReference type="EMBL" id="LAZR01028363">
    <property type="protein sequence ID" value="KKL62844.1"/>
    <property type="molecule type" value="Genomic_DNA"/>
</dbReference>
<comment type="caution">
    <text evidence="1">The sequence shown here is derived from an EMBL/GenBank/DDBJ whole genome shotgun (WGS) entry which is preliminary data.</text>
</comment>
<proteinExistence type="predicted"/>